<dbReference type="EMBL" id="JPRF03000087">
    <property type="protein sequence ID" value="OEV32596.1"/>
    <property type="molecule type" value="Genomic_DNA"/>
</dbReference>
<dbReference type="Pfam" id="PF03621">
    <property type="entry name" value="MbtH"/>
    <property type="match status" value="1"/>
</dbReference>
<dbReference type="Gene3D" id="3.90.820.10">
    <property type="entry name" value="Structural Genomics, Unknown Function 30-nov-00 1gh9 Mol_id"/>
    <property type="match status" value="1"/>
</dbReference>
<dbReference type="RefSeq" id="WP_030287934.1">
    <property type="nucleotide sequence ID" value="NZ_BMUB01000007.1"/>
</dbReference>
<protein>
    <submittedName>
        <fullName evidence="3">Protein mbtH</fullName>
    </submittedName>
</protein>
<dbReference type="PANTHER" id="PTHR38444:SF1">
    <property type="entry name" value="ENTEROBACTIN BIOSYNTHESIS PROTEIN YBDZ"/>
    <property type="match status" value="1"/>
</dbReference>
<reference evidence="2" key="1">
    <citation type="journal article" date="2014" name="Int. J. Syst. Evol. Microbiol.">
        <title>Complete genome sequence of Corynebacterium casei LMG S-19264T (=DSM 44701T), isolated from a smear-ripened cheese.</title>
        <authorList>
            <consortium name="US DOE Joint Genome Institute (JGI-PGF)"/>
            <person name="Walter F."/>
            <person name="Albersmeier A."/>
            <person name="Kalinowski J."/>
            <person name="Ruckert C."/>
        </authorList>
    </citation>
    <scope>NUCLEOTIDE SEQUENCE</scope>
    <source>
        <strain evidence="2">JCM 4434</strain>
    </source>
</reference>
<dbReference type="PANTHER" id="PTHR38444">
    <property type="entry name" value="ENTEROBACTIN BIOSYNTHESIS PROTEIN YBDZ"/>
    <property type="match status" value="1"/>
</dbReference>
<reference evidence="3 4" key="2">
    <citation type="submission" date="2014-07" db="EMBL/GenBank/DDBJ databases">
        <authorList>
            <person name="Zhang J.E."/>
            <person name="Yang H."/>
            <person name="Guo J."/>
            <person name="Deng Z."/>
            <person name="Luo H."/>
            <person name="Luo M."/>
            <person name="Zhao B."/>
        </authorList>
    </citation>
    <scope>NUCLEOTIDE SEQUENCE [LARGE SCALE GENOMIC DNA]</scope>
    <source>
        <strain evidence="3">ATCC 10762</strain>
        <strain evidence="4">ATCC 10762 / DSM 40127 / CCM 3239 / JCM 4008 / LMG 5968 / NBRC 12843 / NCIMB 8234 / A-377</strain>
    </source>
</reference>
<sequence length="75" mass="8628">MQNPFDDPDGRFLALVNDENQHSLWPAFLEVPAGWRISHPEDSRQACLDHIEEHWTDVRPRSLVEALAAQGHSDR</sequence>
<dbReference type="GeneID" id="97486510"/>
<keyword evidence="4" id="KW-1185">Reference proteome</keyword>
<reference evidence="4" key="4">
    <citation type="submission" date="2016-08" db="EMBL/GenBank/DDBJ databases">
        <title>Sequencing, assembly and comparative genomics of S. aureofaciens ATCC 10762.</title>
        <authorList>
            <person name="Gradnigo J.S."/>
            <person name="Johnson N."/>
            <person name="Somerville G.A."/>
        </authorList>
    </citation>
    <scope>NUCLEOTIDE SEQUENCE [LARGE SCALE GENOMIC DNA]</scope>
    <source>
        <strain evidence="4">ATCC 10762 / DSM 40127 / CCM 3239 / JCM 4008 / LMG 5968 / NBRC 12843 / NCIMB 8234 / A-377</strain>
    </source>
</reference>
<evidence type="ECO:0000313" key="4">
    <source>
        <dbReference type="Proteomes" id="UP000037395"/>
    </source>
</evidence>
<dbReference type="GO" id="GO:0005829">
    <property type="term" value="C:cytosol"/>
    <property type="evidence" value="ECO:0007669"/>
    <property type="project" value="TreeGrafter"/>
</dbReference>
<dbReference type="OrthoDB" id="7584480at2"/>
<reference evidence="3" key="3">
    <citation type="submission" date="2016-08" db="EMBL/GenBank/DDBJ databases">
        <title>Sequencing, Assembly and Comparative Genomics of S. aureofaciens ATCC 10762.</title>
        <authorList>
            <person name="Gradnigo J.S."/>
            <person name="Johnson N."/>
            <person name="Somerville G.A."/>
        </authorList>
    </citation>
    <scope>NUCLEOTIDE SEQUENCE [LARGE SCALE GENOMIC DNA]</scope>
    <source>
        <strain evidence="3">ATCC 10762</strain>
    </source>
</reference>
<accession>A0A1E7MVY8</accession>
<gene>
    <name evidence="2" type="ORF">GCM10010502_34440</name>
    <name evidence="3" type="ORF">HS99_0015070</name>
</gene>
<dbReference type="EMBL" id="BMUB01000007">
    <property type="protein sequence ID" value="GGU79721.1"/>
    <property type="molecule type" value="Genomic_DNA"/>
</dbReference>
<comment type="caution">
    <text evidence="3">The sequence shown here is derived from an EMBL/GenBank/DDBJ whole genome shotgun (WGS) entry which is preliminary data.</text>
</comment>
<dbReference type="KEGG" id="kau:B6264_05010"/>
<dbReference type="InterPro" id="IPR005153">
    <property type="entry name" value="MbtH-like_dom"/>
</dbReference>
<evidence type="ECO:0000259" key="1">
    <source>
        <dbReference type="SMART" id="SM00923"/>
    </source>
</evidence>
<dbReference type="Proteomes" id="UP000610124">
    <property type="component" value="Unassembled WGS sequence"/>
</dbReference>
<accession>A0A8H9HQF4</accession>
<dbReference type="InterPro" id="IPR038020">
    <property type="entry name" value="MbtH-like_sf"/>
</dbReference>
<evidence type="ECO:0000313" key="3">
    <source>
        <dbReference type="EMBL" id="OEV32596.1"/>
    </source>
</evidence>
<dbReference type="InterPro" id="IPR037407">
    <property type="entry name" value="MLP_fam"/>
</dbReference>
<dbReference type="Proteomes" id="UP000037395">
    <property type="component" value="Unassembled WGS sequence"/>
</dbReference>
<feature type="domain" description="MbtH-like" evidence="1">
    <location>
        <begin position="3"/>
        <end position="53"/>
    </location>
</feature>
<evidence type="ECO:0000313" key="2">
    <source>
        <dbReference type="EMBL" id="GGU79721.1"/>
    </source>
</evidence>
<dbReference type="SUPFAM" id="SSF160582">
    <property type="entry name" value="MbtH-like"/>
    <property type="match status" value="1"/>
</dbReference>
<reference evidence="2" key="5">
    <citation type="submission" date="2020-09" db="EMBL/GenBank/DDBJ databases">
        <authorList>
            <person name="Sun Q."/>
            <person name="Ohkuma M."/>
        </authorList>
    </citation>
    <scope>NUCLEOTIDE SEQUENCE</scope>
    <source>
        <strain evidence="2">JCM 4434</strain>
    </source>
</reference>
<dbReference type="AlphaFoldDB" id="A0A1E7MVY8"/>
<dbReference type="SMART" id="SM00923">
    <property type="entry name" value="MbtH"/>
    <property type="match status" value="1"/>
</dbReference>
<proteinExistence type="predicted"/>
<dbReference type="GO" id="GO:0019290">
    <property type="term" value="P:siderophore biosynthetic process"/>
    <property type="evidence" value="ECO:0007669"/>
    <property type="project" value="TreeGrafter"/>
</dbReference>
<name>A0A1E7MVY8_KITAU</name>
<organism evidence="3 4">
    <name type="scientific">Kitasatospora aureofaciens</name>
    <name type="common">Streptomyces aureofaciens</name>
    <dbReference type="NCBI Taxonomy" id="1894"/>
    <lineage>
        <taxon>Bacteria</taxon>
        <taxon>Bacillati</taxon>
        <taxon>Actinomycetota</taxon>
        <taxon>Actinomycetes</taxon>
        <taxon>Kitasatosporales</taxon>
        <taxon>Streptomycetaceae</taxon>
        <taxon>Kitasatospora</taxon>
    </lineage>
</organism>